<sequence length="89" mass="9978">MNSNKLRTTYWVIAALLMVSAVTANQFSAEFTWDKYDFLIFGIMLLGAGLAVELALMITKKPSYRLFSMVVIALAFLLVWAELAVGIFH</sequence>
<evidence type="ECO:0000256" key="2">
    <source>
        <dbReference type="SAM" id="SignalP"/>
    </source>
</evidence>
<keyword evidence="2" id="KW-0732">Signal</keyword>
<dbReference type="EMBL" id="CP140158">
    <property type="protein sequence ID" value="WQG86355.1"/>
    <property type="molecule type" value="Genomic_DNA"/>
</dbReference>
<feature type="signal peptide" evidence="2">
    <location>
        <begin position="1"/>
        <end position="24"/>
    </location>
</feature>
<feature type="chain" id="PRO_5045269804" evidence="2">
    <location>
        <begin position="25"/>
        <end position="89"/>
    </location>
</feature>
<keyword evidence="4" id="KW-1185">Reference proteome</keyword>
<feature type="transmembrane region" description="Helical" evidence="1">
    <location>
        <begin position="38"/>
        <end position="59"/>
    </location>
</feature>
<keyword evidence="1" id="KW-0472">Membrane</keyword>
<keyword evidence="1" id="KW-0812">Transmembrane</keyword>
<organism evidence="3 4">
    <name type="scientific">Kangiella aquimarina</name>
    <dbReference type="NCBI Taxonomy" id="261965"/>
    <lineage>
        <taxon>Bacteria</taxon>
        <taxon>Pseudomonadati</taxon>
        <taxon>Pseudomonadota</taxon>
        <taxon>Gammaproteobacteria</taxon>
        <taxon>Kangiellales</taxon>
        <taxon>Kangiellaceae</taxon>
        <taxon>Kangiella</taxon>
    </lineage>
</organism>
<gene>
    <name evidence="3" type="ORF">SR900_05565</name>
</gene>
<evidence type="ECO:0000256" key="1">
    <source>
        <dbReference type="SAM" id="Phobius"/>
    </source>
</evidence>
<accession>A0ABZ0X759</accession>
<feature type="transmembrane region" description="Helical" evidence="1">
    <location>
        <begin position="66"/>
        <end position="88"/>
    </location>
</feature>
<evidence type="ECO:0000313" key="3">
    <source>
        <dbReference type="EMBL" id="WQG86355.1"/>
    </source>
</evidence>
<proteinExistence type="predicted"/>
<dbReference type="Proteomes" id="UP001324185">
    <property type="component" value="Chromosome"/>
</dbReference>
<dbReference type="RefSeq" id="WP_018624397.1">
    <property type="nucleotide sequence ID" value="NZ_CP140158.1"/>
</dbReference>
<name>A0ABZ0X759_9GAMM</name>
<keyword evidence="1" id="KW-1133">Transmembrane helix</keyword>
<protein>
    <submittedName>
        <fullName evidence="3">Uncharacterized protein</fullName>
    </submittedName>
</protein>
<evidence type="ECO:0000313" key="4">
    <source>
        <dbReference type="Proteomes" id="UP001324185"/>
    </source>
</evidence>
<reference evidence="3 4" key="1">
    <citation type="submission" date="2023-11" db="EMBL/GenBank/DDBJ databases">
        <title>MicrobeMod: A computational toolkit for identifying prokaryotic methylation and restriction-modification with nanopore sequencing.</title>
        <authorList>
            <person name="Crits-Christoph A."/>
            <person name="Kang S.C."/>
            <person name="Lee H."/>
            <person name="Ostrov N."/>
        </authorList>
    </citation>
    <scope>NUCLEOTIDE SEQUENCE [LARGE SCALE GENOMIC DNA]</scope>
    <source>
        <strain evidence="3 4">DSMZ 16071</strain>
    </source>
</reference>